<dbReference type="EMBL" id="JBANRG010000004">
    <property type="protein sequence ID" value="KAK7467580.1"/>
    <property type="molecule type" value="Genomic_DNA"/>
</dbReference>
<dbReference type="Proteomes" id="UP001498398">
    <property type="component" value="Unassembled WGS sequence"/>
</dbReference>
<proteinExistence type="predicted"/>
<name>A0ABR1JVG9_9AGAR</name>
<evidence type="ECO:0000313" key="3">
    <source>
        <dbReference type="Proteomes" id="UP001498398"/>
    </source>
</evidence>
<evidence type="ECO:0000313" key="2">
    <source>
        <dbReference type="EMBL" id="KAK7467580.1"/>
    </source>
</evidence>
<keyword evidence="3" id="KW-1185">Reference proteome</keyword>
<organism evidence="2 3">
    <name type="scientific">Marasmiellus scandens</name>
    <dbReference type="NCBI Taxonomy" id="2682957"/>
    <lineage>
        <taxon>Eukaryota</taxon>
        <taxon>Fungi</taxon>
        <taxon>Dikarya</taxon>
        <taxon>Basidiomycota</taxon>
        <taxon>Agaricomycotina</taxon>
        <taxon>Agaricomycetes</taxon>
        <taxon>Agaricomycetidae</taxon>
        <taxon>Agaricales</taxon>
        <taxon>Marasmiineae</taxon>
        <taxon>Omphalotaceae</taxon>
        <taxon>Marasmiellus</taxon>
    </lineage>
</organism>
<accession>A0ABR1JVG9</accession>
<feature type="region of interest" description="Disordered" evidence="1">
    <location>
        <begin position="52"/>
        <end position="81"/>
    </location>
</feature>
<evidence type="ECO:0000256" key="1">
    <source>
        <dbReference type="SAM" id="MobiDB-lite"/>
    </source>
</evidence>
<sequence length="148" mass="16101">MSSTHLLGCSFEYLKPKRQHHTARKNAFLESFTNVFSIRAETHPVYSIAAQTPPSCSASSSCRQEPGITRPSGPAPPHDPLTSQRIREAFTNIITFYTNADVVHPITATHPEIENTTMLSAVLSGLHYPPIDAGTGGVILSFAVEARK</sequence>
<comment type="caution">
    <text evidence="2">The sequence shown here is derived from an EMBL/GenBank/DDBJ whole genome shotgun (WGS) entry which is preliminary data.</text>
</comment>
<feature type="compositionally biased region" description="Polar residues" evidence="1">
    <location>
        <begin position="52"/>
        <end position="63"/>
    </location>
</feature>
<reference evidence="2 3" key="1">
    <citation type="submission" date="2024-01" db="EMBL/GenBank/DDBJ databases">
        <title>A draft genome for the cacao thread blight pathogen Marasmiellus scandens.</title>
        <authorList>
            <person name="Baruah I.K."/>
            <person name="Leung J."/>
            <person name="Bukari Y."/>
            <person name="Amoako-Attah I."/>
            <person name="Meinhardt L.W."/>
            <person name="Bailey B.A."/>
            <person name="Cohen S.P."/>
        </authorList>
    </citation>
    <scope>NUCLEOTIDE SEQUENCE [LARGE SCALE GENOMIC DNA]</scope>
    <source>
        <strain evidence="2 3">GH-19</strain>
    </source>
</reference>
<protein>
    <submittedName>
        <fullName evidence="2">Uncharacterized protein</fullName>
    </submittedName>
</protein>
<gene>
    <name evidence="2" type="ORF">VKT23_004633</name>
</gene>